<reference evidence="1" key="1">
    <citation type="submission" date="2006-10" db="EMBL/GenBank/DDBJ databases">
        <authorList>
            <person name="Amadeo P."/>
            <person name="Zhao Q."/>
            <person name="Wortman J."/>
            <person name="Fraser-Liggett C."/>
            <person name="Carlton J."/>
        </authorList>
    </citation>
    <scope>NUCLEOTIDE SEQUENCE</scope>
    <source>
        <strain evidence="1">G3</strain>
    </source>
</reference>
<gene>
    <name evidence="1" type="ORF">TVAG_128020</name>
</gene>
<name>A2EBG3_TRIV3</name>
<dbReference type="AlphaFoldDB" id="A2EBG3"/>
<keyword evidence="2" id="KW-1185">Reference proteome</keyword>
<dbReference type="KEGG" id="tva:4767924"/>
<sequence>MDDFNQCAERFFEINEQTQTIEKTAIFSTLNQVNSNFESIIVCIQNFNSFSSESAQIIILNNLSYWILHNWETFISNIEVINLIRDLLFNQNLINCSKQSTKLRECNTKAQIALSIRVYPEIWENLYNETIFSESTIPQALQFITEMSNTLANPSPILKDLFINYRNTLVQNKISELFQQFILNGIANSDPQAFIALGYYSIAFDNSWISDSNIFGQVGLGMSSPKTSSQTLECIRLMLMSNFTIEQKNQIIDSLNLCQVVISENSDPNIMTQYSKILYLLSIIYNPENEIYQTVIEASINHLLSVSDEDVIYSCQTLNSALTKKPEQFTALVCQFSLKKLYEFNKSNYYITPPVVARHLISLIEKCCQSQTDLSYQGYIEFTNEIQNAPTEDLALATTILQFVRRYRTFIQQRNATDETEPISDDFMHLYNPPENPIENSQLNLYSSYFDLILTHPKEHSFVFQASLNFIMSENCPLALTNFILKLLKIFIYKKPKLTIEDAQIIEQLINSGNPDLIIISAKLLIYLGKDHDDSLELCLSSLISQINSSNDPRQATMNVINFISSYRMIIKSNQILEIIQNFVAESLNHFTDDDYIIGNVSAILPFLGEQAVPILEVLLNEGGGFWWLCGVCRAVGSLTQLFKQMQATNKMKNYVLLNQDWQNQAFTNILTVATNLFEFVKSFDYHYSNIEDIEQCFDSFFWGVTQQSMLISNELFLAFIDFLSNFCVTFYDLNHVFDKIYYFVNSLVVDKTRKIEGFMPWQILPQLHSFLFNQDFDVNKNGTVISKEYFAMMHNMFGKYYQNTTKIVGEIFHPFQLDSNFVSEFIGDFEKELKYAVPSLHMHLETIILYKAFIIHEAQNEEQ</sequence>
<dbReference type="InParanoid" id="A2EBG3"/>
<dbReference type="VEuPathDB" id="TrichDB:TVAG_128020"/>
<dbReference type="EMBL" id="DS113346">
    <property type="protein sequence ID" value="EAY09993.1"/>
    <property type="molecule type" value="Genomic_DNA"/>
</dbReference>
<protein>
    <recommendedName>
        <fullName evidence="3">Exportin-1/Importin-beta-like domain-containing protein</fullName>
    </recommendedName>
</protein>
<accession>A2EBG3</accession>
<evidence type="ECO:0008006" key="3">
    <source>
        <dbReference type="Google" id="ProtNLM"/>
    </source>
</evidence>
<dbReference type="VEuPathDB" id="TrichDB:TVAGG3_0406730"/>
<evidence type="ECO:0000313" key="2">
    <source>
        <dbReference type="Proteomes" id="UP000001542"/>
    </source>
</evidence>
<dbReference type="InterPro" id="IPR016024">
    <property type="entry name" value="ARM-type_fold"/>
</dbReference>
<dbReference type="Proteomes" id="UP000001542">
    <property type="component" value="Unassembled WGS sequence"/>
</dbReference>
<dbReference type="SUPFAM" id="SSF48371">
    <property type="entry name" value="ARM repeat"/>
    <property type="match status" value="1"/>
</dbReference>
<evidence type="ECO:0000313" key="1">
    <source>
        <dbReference type="EMBL" id="EAY09993.1"/>
    </source>
</evidence>
<dbReference type="RefSeq" id="XP_001322216.1">
    <property type="nucleotide sequence ID" value="XM_001322181.1"/>
</dbReference>
<reference evidence="1" key="2">
    <citation type="journal article" date="2007" name="Science">
        <title>Draft genome sequence of the sexually transmitted pathogen Trichomonas vaginalis.</title>
        <authorList>
            <person name="Carlton J.M."/>
            <person name="Hirt R.P."/>
            <person name="Silva J.C."/>
            <person name="Delcher A.L."/>
            <person name="Schatz M."/>
            <person name="Zhao Q."/>
            <person name="Wortman J.R."/>
            <person name="Bidwell S.L."/>
            <person name="Alsmark U.C.M."/>
            <person name="Besteiro S."/>
            <person name="Sicheritz-Ponten T."/>
            <person name="Noel C.J."/>
            <person name="Dacks J.B."/>
            <person name="Foster P.G."/>
            <person name="Simillion C."/>
            <person name="Van de Peer Y."/>
            <person name="Miranda-Saavedra D."/>
            <person name="Barton G.J."/>
            <person name="Westrop G.D."/>
            <person name="Mueller S."/>
            <person name="Dessi D."/>
            <person name="Fiori P.L."/>
            <person name="Ren Q."/>
            <person name="Paulsen I."/>
            <person name="Zhang H."/>
            <person name="Bastida-Corcuera F.D."/>
            <person name="Simoes-Barbosa A."/>
            <person name="Brown M.T."/>
            <person name="Hayes R.D."/>
            <person name="Mukherjee M."/>
            <person name="Okumura C.Y."/>
            <person name="Schneider R."/>
            <person name="Smith A.J."/>
            <person name="Vanacova S."/>
            <person name="Villalvazo M."/>
            <person name="Haas B.J."/>
            <person name="Pertea M."/>
            <person name="Feldblyum T.V."/>
            <person name="Utterback T.R."/>
            <person name="Shu C.L."/>
            <person name="Osoegawa K."/>
            <person name="de Jong P.J."/>
            <person name="Hrdy I."/>
            <person name="Horvathova L."/>
            <person name="Zubacova Z."/>
            <person name="Dolezal P."/>
            <person name="Malik S.B."/>
            <person name="Logsdon J.M. Jr."/>
            <person name="Henze K."/>
            <person name="Gupta A."/>
            <person name="Wang C.C."/>
            <person name="Dunne R.L."/>
            <person name="Upcroft J.A."/>
            <person name="Upcroft P."/>
            <person name="White O."/>
            <person name="Salzberg S.L."/>
            <person name="Tang P."/>
            <person name="Chiu C.-H."/>
            <person name="Lee Y.-S."/>
            <person name="Embley T.M."/>
            <person name="Coombs G.H."/>
            <person name="Mottram J.C."/>
            <person name="Tachezy J."/>
            <person name="Fraser-Liggett C.M."/>
            <person name="Johnson P.J."/>
        </authorList>
    </citation>
    <scope>NUCLEOTIDE SEQUENCE [LARGE SCALE GENOMIC DNA]</scope>
    <source>
        <strain evidence="1">G3</strain>
    </source>
</reference>
<organism evidence="1 2">
    <name type="scientific">Trichomonas vaginalis (strain ATCC PRA-98 / G3)</name>
    <dbReference type="NCBI Taxonomy" id="412133"/>
    <lineage>
        <taxon>Eukaryota</taxon>
        <taxon>Metamonada</taxon>
        <taxon>Parabasalia</taxon>
        <taxon>Trichomonadida</taxon>
        <taxon>Trichomonadidae</taxon>
        <taxon>Trichomonas</taxon>
    </lineage>
</organism>
<proteinExistence type="predicted"/>